<feature type="region of interest" description="Disordered" evidence="1">
    <location>
        <begin position="27"/>
        <end position="49"/>
    </location>
</feature>
<proteinExistence type="predicted"/>
<sequence length="131" mass="15379">MEVAITCSSTVTRRSTSTFSRRVIRRNRKSEHEAMSKMEEDKHEEAHEEEFHLSEIHKKVKDYIKELIPTVLLLQEFNGNFIFQIPIEGFDAERLLSGMDENKKRLKISDWGISQCSLEDVFTRICTSKEE</sequence>
<dbReference type="EMBL" id="HBII01010236">
    <property type="protein sequence ID" value="CAE0345492.1"/>
    <property type="molecule type" value="Transcribed_RNA"/>
</dbReference>
<accession>A0A7S3J6A2</accession>
<evidence type="ECO:0000313" key="2">
    <source>
        <dbReference type="EMBL" id="CAE0345492.1"/>
    </source>
</evidence>
<gene>
    <name evidence="2" type="ORF">EHAR0213_LOCUS4402</name>
</gene>
<reference evidence="2" key="1">
    <citation type="submission" date="2021-01" db="EMBL/GenBank/DDBJ databases">
        <authorList>
            <person name="Corre E."/>
            <person name="Pelletier E."/>
            <person name="Niang G."/>
            <person name="Scheremetjew M."/>
            <person name="Finn R."/>
            <person name="Kale V."/>
            <person name="Holt S."/>
            <person name="Cochrane G."/>
            <person name="Meng A."/>
            <person name="Brown T."/>
            <person name="Cohen L."/>
        </authorList>
    </citation>
    <scope>NUCLEOTIDE SEQUENCE</scope>
    <source>
        <strain evidence="2">FSP1.4</strain>
    </source>
</reference>
<protein>
    <submittedName>
        <fullName evidence="2">Uncharacterized protein</fullName>
    </submittedName>
</protein>
<name>A0A7S3J6A2_9SPIT</name>
<dbReference type="AlphaFoldDB" id="A0A7S3J6A2"/>
<feature type="compositionally biased region" description="Basic and acidic residues" evidence="1">
    <location>
        <begin position="30"/>
        <end position="49"/>
    </location>
</feature>
<evidence type="ECO:0000256" key="1">
    <source>
        <dbReference type="SAM" id="MobiDB-lite"/>
    </source>
</evidence>
<organism evidence="2">
    <name type="scientific">Euplotes harpa</name>
    <dbReference type="NCBI Taxonomy" id="151035"/>
    <lineage>
        <taxon>Eukaryota</taxon>
        <taxon>Sar</taxon>
        <taxon>Alveolata</taxon>
        <taxon>Ciliophora</taxon>
        <taxon>Intramacronucleata</taxon>
        <taxon>Spirotrichea</taxon>
        <taxon>Hypotrichia</taxon>
        <taxon>Euplotida</taxon>
        <taxon>Euplotidae</taxon>
        <taxon>Euplotes</taxon>
    </lineage>
</organism>